<reference evidence="4 5" key="1">
    <citation type="submission" date="2023-03" db="EMBL/GenBank/DDBJ databases">
        <title>Novel Species.</title>
        <authorList>
            <person name="Ma S."/>
        </authorList>
    </citation>
    <scope>NUCLEOTIDE SEQUENCE [LARGE SCALE GENOMIC DNA]</scope>
    <source>
        <strain evidence="4 5">B11</strain>
    </source>
</reference>
<proteinExistence type="inferred from homology"/>
<dbReference type="PANTHER" id="PTHR43421:SF1">
    <property type="entry name" value="METALLOPROTEASE PMBA"/>
    <property type="match status" value="1"/>
</dbReference>
<dbReference type="InterPro" id="IPR036059">
    <property type="entry name" value="TldD/PmbA_sf"/>
</dbReference>
<dbReference type="InterPro" id="IPR045569">
    <property type="entry name" value="Metalloprtase-TldD/E_C"/>
</dbReference>
<evidence type="ECO:0000259" key="2">
    <source>
        <dbReference type="Pfam" id="PF01523"/>
    </source>
</evidence>
<dbReference type="Pfam" id="PF01523">
    <property type="entry name" value="PmbA_TldD_1st"/>
    <property type="match status" value="1"/>
</dbReference>
<evidence type="ECO:0000313" key="5">
    <source>
        <dbReference type="Proteomes" id="UP001461341"/>
    </source>
</evidence>
<gene>
    <name evidence="4" type="ORF">QBE54_03985</name>
</gene>
<dbReference type="Gene3D" id="3.30.2290.10">
    <property type="entry name" value="PmbA/TldD superfamily"/>
    <property type="match status" value="1"/>
</dbReference>
<evidence type="ECO:0000256" key="1">
    <source>
        <dbReference type="ARBA" id="ARBA00005836"/>
    </source>
</evidence>
<protein>
    <submittedName>
        <fullName evidence="4">TldD/PmbA family protein</fullName>
    </submittedName>
</protein>
<evidence type="ECO:0000313" key="4">
    <source>
        <dbReference type="EMBL" id="WZL76897.1"/>
    </source>
</evidence>
<feature type="domain" description="Metalloprotease TldD/E N-terminal" evidence="2">
    <location>
        <begin position="16"/>
        <end position="77"/>
    </location>
</feature>
<dbReference type="InterPro" id="IPR002510">
    <property type="entry name" value="Metalloprtase-TldD/E_N"/>
</dbReference>
<evidence type="ECO:0000259" key="3">
    <source>
        <dbReference type="Pfam" id="PF19289"/>
    </source>
</evidence>
<dbReference type="InterPro" id="IPR047657">
    <property type="entry name" value="PmbA"/>
</dbReference>
<dbReference type="PANTHER" id="PTHR43421">
    <property type="entry name" value="METALLOPROTEASE PMBA"/>
    <property type="match status" value="1"/>
</dbReference>
<name>A0ABZ2YDJ6_9BACT</name>
<dbReference type="Pfam" id="PF19289">
    <property type="entry name" value="PmbA_TldD_3rd"/>
    <property type="match status" value="1"/>
</dbReference>
<dbReference type="InterPro" id="IPR035068">
    <property type="entry name" value="TldD/PmbA_N"/>
</dbReference>
<dbReference type="RefSeq" id="WP_369019061.1">
    <property type="nucleotide sequence ID" value="NZ_CP121689.1"/>
</dbReference>
<dbReference type="EMBL" id="CP121689">
    <property type="protein sequence ID" value="WZL76897.1"/>
    <property type="molecule type" value="Genomic_DNA"/>
</dbReference>
<dbReference type="SUPFAM" id="SSF111283">
    <property type="entry name" value="Putative modulator of DNA gyrase, PmbA/TldD"/>
    <property type="match status" value="1"/>
</dbReference>
<feature type="domain" description="Metalloprotease TldD/E C-terminal" evidence="3">
    <location>
        <begin position="214"/>
        <end position="431"/>
    </location>
</feature>
<sequence>MFSGLEKLASKGMAGDLYRAKVKSKTVRFEGGILRQCEVEDSDGFGLRVINNEGRLGFVAFNSPSLFEEMLEKACSISKFGDQVAYTLPSYPVLKGWDSFVDRRVVDIDFAEMIEIGTYVIDRIREEYPEVVLNLSVKAGTEKKELVNHHQEMLSFERTFFGVEAEVNLTRESDILEFSVERFWGNRDIDLDHFISEILFRLEFSQKECRVEGGAYPVLFTPQGLLVLLYPLFYALNGRNIAFNRSFLKGKLGKLVFSPLLSLAEVPYEAWTLGSCPFDDEGIMTVRERELIVAGEVKSAFWDLFSAFLEGVEPSGNGFRQSYRTLPYPELSCVKIKGGLRSQETLIEELEKGLIVDSVLGLGQSNVSAGHFSCNVNLGFYVEDGEIRGRVKNVMISGNAFEALRNIQEVSRDARWVYGRWLLPWMVVEPIRADAKA</sequence>
<organism evidence="4 5">
    <name type="scientific">Thermatribacter velox</name>
    <dbReference type="NCBI Taxonomy" id="3039681"/>
    <lineage>
        <taxon>Bacteria</taxon>
        <taxon>Pseudomonadati</taxon>
        <taxon>Atribacterota</taxon>
        <taxon>Atribacteria</taxon>
        <taxon>Atribacterales</taxon>
        <taxon>Thermatribacteraceae</taxon>
        <taxon>Thermatribacter</taxon>
    </lineage>
</organism>
<comment type="similarity">
    <text evidence="1">Belongs to the peptidase U62 family.</text>
</comment>
<accession>A0ABZ2YDJ6</accession>
<keyword evidence="5" id="KW-1185">Reference proteome</keyword>
<dbReference type="Proteomes" id="UP001461341">
    <property type="component" value="Chromosome"/>
</dbReference>